<gene>
    <name evidence="2" type="ORF">SAMN05421734_101394</name>
</gene>
<name>A0A1G6GQI4_9BACI</name>
<dbReference type="OrthoDB" id="9811471at2"/>
<dbReference type="RefSeq" id="WP_090792445.1">
    <property type="nucleotide sequence ID" value="NZ_FMYI01000001.1"/>
</dbReference>
<accession>A0A1G6GQI4</accession>
<evidence type="ECO:0000313" key="3">
    <source>
        <dbReference type="Proteomes" id="UP000242949"/>
    </source>
</evidence>
<proteinExistence type="predicted"/>
<dbReference type="AlphaFoldDB" id="A0A1G6GQI4"/>
<dbReference type="Gene3D" id="3.90.1300.10">
    <property type="entry name" value="Amidase signature (AS) domain"/>
    <property type="match status" value="1"/>
</dbReference>
<dbReference type="EMBL" id="FMYI01000001">
    <property type="protein sequence ID" value="SDB84208.1"/>
    <property type="molecule type" value="Genomic_DNA"/>
</dbReference>
<dbReference type="InterPro" id="IPR036928">
    <property type="entry name" value="AS_sf"/>
</dbReference>
<evidence type="ECO:0000313" key="2">
    <source>
        <dbReference type="EMBL" id="SDB84208.1"/>
    </source>
</evidence>
<sequence length="481" mass="52841">MTFNSDAYLKNQKMKQFKKPPTSSYKVRLKAERQEVDSELMDRILSSDSEGLQALVKTNQATYADIAKAFYNRVLDTRGTQAVITLNESIIEEAAACVYNEKHDPLYGLPVLIKDNIQTVNMPTTAGAAILKDFYSKEDAEIIQALKEKGALILGKTNLSEWANFMTTDSANGYSAIGGQTKNPFGPFDVGGSSSGSAVAVAEHMSPVAIGTETAGSIIYPASQNGVVGLKPTLTTVSQDGIIPIAKAHDTAGPMANTVKDCYYLFKAMAPIEGRLDDFSKPLDAYTFGELTDQAITGTYREEDASVIRTFTDGLKEAGASCEHVTLNEEAHNVNFFDVLIYQFGEGVREFFKRTDQPITLEDVFKFNEQDPKDRVPYGQDLIEKSIRHDFSEETIQQLIEKNRSITKDALDEAFQSVDFLITLSNYATSLYATSGYPALTLPGFKRETGEPIGVTIIGKAYQDVELLHVGQLIEQLGVGW</sequence>
<dbReference type="Proteomes" id="UP000242949">
    <property type="component" value="Unassembled WGS sequence"/>
</dbReference>
<dbReference type="PANTHER" id="PTHR42678">
    <property type="entry name" value="AMIDASE"/>
    <property type="match status" value="1"/>
</dbReference>
<dbReference type="PANTHER" id="PTHR42678:SF34">
    <property type="entry name" value="OS04G0183300 PROTEIN"/>
    <property type="match status" value="1"/>
</dbReference>
<evidence type="ECO:0000259" key="1">
    <source>
        <dbReference type="Pfam" id="PF01425"/>
    </source>
</evidence>
<keyword evidence="3" id="KW-1185">Reference proteome</keyword>
<reference evidence="3" key="1">
    <citation type="submission" date="2016-09" db="EMBL/GenBank/DDBJ databases">
        <authorList>
            <person name="Varghese N."/>
            <person name="Submissions S."/>
        </authorList>
    </citation>
    <scope>NUCLEOTIDE SEQUENCE [LARGE SCALE GENOMIC DNA]</scope>
    <source>
        <strain evidence="3">S5</strain>
    </source>
</reference>
<dbReference type="STRING" id="1612202.SAMN05421734_101394"/>
<dbReference type="Pfam" id="PF01425">
    <property type="entry name" value="Amidase"/>
    <property type="match status" value="1"/>
</dbReference>
<organism evidence="2 3">
    <name type="scientific">Pelagirhabdus alkalitolerans</name>
    <dbReference type="NCBI Taxonomy" id="1612202"/>
    <lineage>
        <taxon>Bacteria</taxon>
        <taxon>Bacillati</taxon>
        <taxon>Bacillota</taxon>
        <taxon>Bacilli</taxon>
        <taxon>Bacillales</taxon>
        <taxon>Bacillaceae</taxon>
        <taxon>Pelagirhabdus</taxon>
    </lineage>
</organism>
<dbReference type="InterPro" id="IPR023631">
    <property type="entry name" value="Amidase_dom"/>
</dbReference>
<dbReference type="SUPFAM" id="SSF75304">
    <property type="entry name" value="Amidase signature (AS) enzymes"/>
    <property type="match status" value="1"/>
</dbReference>
<feature type="domain" description="Amidase" evidence="1">
    <location>
        <begin position="80"/>
        <end position="423"/>
    </location>
</feature>
<protein>
    <submittedName>
        <fullName evidence="2">Amidase</fullName>
    </submittedName>
</protein>